<dbReference type="Proteomes" id="UP000035704">
    <property type="component" value="Chromosome"/>
</dbReference>
<dbReference type="InterPro" id="IPR000182">
    <property type="entry name" value="GNAT_dom"/>
</dbReference>
<accession>A0A0D8IEM7</accession>
<dbReference type="Pfam" id="PF00583">
    <property type="entry name" value="Acetyltransf_1"/>
    <property type="match status" value="1"/>
</dbReference>
<sequence>MITIRKALKEEILLLSDIYKDVFIFEDAADSEEYIVALDGKIPFGFSKIKFYDGDLAEISAIYVSPQERGNRFGDGILRATLNYIEKQGYFWAVIQDTENKDLFEFLKKEGLQLLKQLDTPQNIQEHLLKYNVENTFFCDIPLFFNQGCKSK</sequence>
<gene>
    <name evidence="1" type="ORF">CACET_c19590</name>
</gene>
<dbReference type="EMBL" id="CP009687">
    <property type="protein sequence ID" value="AKL95407.1"/>
    <property type="molecule type" value="Genomic_DNA"/>
</dbReference>
<dbReference type="InterPro" id="IPR016181">
    <property type="entry name" value="Acyl_CoA_acyltransferase"/>
</dbReference>
<dbReference type="PROSITE" id="PS51186">
    <property type="entry name" value="GNAT"/>
    <property type="match status" value="1"/>
</dbReference>
<dbReference type="OrthoDB" id="1727266at2"/>
<reference evidence="1 2" key="1">
    <citation type="submission" date="2014-10" db="EMBL/GenBank/DDBJ databases">
        <title>Genome sequence of Clostridium aceticum DSM 1496.</title>
        <authorList>
            <person name="Poehlein A."/>
            <person name="Schiel-Bengelsdorf B."/>
            <person name="Gottschalk G."/>
            <person name="Duerre P."/>
            <person name="Daniel R."/>
        </authorList>
    </citation>
    <scope>NUCLEOTIDE SEQUENCE [LARGE SCALE GENOMIC DNA]</scope>
    <source>
        <strain evidence="1 2">DSM 1496</strain>
    </source>
</reference>
<dbReference type="AlphaFoldDB" id="A0A0D8IEM7"/>
<protein>
    <submittedName>
        <fullName evidence="1">Uncharacterized protein</fullName>
    </submittedName>
</protein>
<dbReference type="Gene3D" id="3.40.630.30">
    <property type="match status" value="1"/>
</dbReference>
<evidence type="ECO:0000313" key="1">
    <source>
        <dbReference type="EMBL" id="AKL95407.1"/>
    </source>
</evidence>
<name>A0A0D8IEM7_9CLOT</name>
<proteinExistence type="predicted"/>
<dbReference type="RefSeq" id="WP_044822869.1">
    <property type="nucleotide sequence ID" value="NZ_CP009687.1"/>
</dbReference>
<dbReference type="CDD" id="cd04301">
    <property type="entry name" value="NAT_SF"/>
    <property type="match status" value="1"/>
</dbReference>
<organism evidence="1 2">
    <name type="scientific">Clostridium aceticum</name>
    <dbReference type="NCBI Taxonomy" id="84022"/>
    <lineage>
        <taxon>Bacteria</taxon>
        <taxon>Bacillati</taxon>
        <taxon>Bacillota</taxon>
        <taxon>Clostridia</taxon>
        <taxon>Eubacteriales</taxon>
        <taxon>Clostridiaceae</taxon>
        <taxon>Clostridium</taxon>
    </lineage>
</organism>
<dbReference type="PATRIC" id="fig|84022.5.peg.16"/>
<keyword evidence="2" id="KW-1185">Reference proteome</keyword>
<dbReference type="KEGG" id="cace:CACET_c19590"/>
<dbReference type="GO" id="GO:0016747">
    <property type="term" value="F:acyltransferase activity, transferring groups other than amino-acyl groups"/>
    <property type="evidence" value="ECO:0007669"/>
    <property type="project" value="InterPro"/>
</dbReference>
<evidence type="ECO:0000313" key="2">
    <source>
        <dbReference type="Proteomes" id="UP000035704"/>
    </source>
</evidence>
<dbReference type="STRING" id="84022.CACET_c19590"/>
<dbReference type="SUPFAM" id="SSF55729">
    <property type="entry name" value="Acyl-CoA N-acyltransferases (Nat)"/>
    <property type="match status" value="1"/>
</dbReference>